<proteinExistence type="predicted"/>
<comment type="caution">
    <text evidence="1">The sequence shown here is derived from an EMBL/GenBank/DDBJ whole genome shotgun (WGS) entry which is preliminary data.</text>
</comment>
<dbReference type="EMBL" id="BARS01034637">
    <property type="protein sequence ID" value="GAG24532.1"/>
    <property type="molecule type" value="Genomic_DNA"/>
</dbReference>
<sequence length="62" mass="7357">MNESSERNSLHKKENKLSKRVVLKPVDIVFNIAIGQMAEKDTEETIIRNTFQKRFEEHDKKK</sequence>
<organism evidence="1">
    <name type="scientific">marine sediment metagenome</name>
    <dbReference type="NCBI Taxonomy" id="412755"/>
    <lineage>
        <taxon>unclassified sequences</taxon>
        <taxon>metagenomes</taxon>
        <taxon>ecological metagenomes</taxon>
    </lineage>
</organism>
<accession>X0WMT8</accession>
<name>X0WMT8_9ZZZZ</name>
<protein>
    <submittedName>
        <fullName evidence="1">Uncharacterized protein</fullName>
    </submittedName>
</protein>
<dbReference type="AlphaFoldDB" id="X0WMT8"/>
<feature type="non-terminal residue" evidence="1">
    <location>
        <position position="62"/>
    </location>
</feature>
<gene>
    <name evidence="1" type="ORF">S01H1_53488</name>
</gene>
<evidence type="ECO:0000313" key="1">
    <source>
        <dbReference type="EMBL" id="GAG24532.1"/>
    </source>
</evidence>
<reference evidence="1" key="1">
    <citation type="journal article" date="2014" name="Front. Microbiol.">
        <title>High frequency of phylogenetically diverse reductive dehalogenase-homologous genes in deep subseafloor sedimentary metagenomes.</title>
        <authorList>
            <person name="Kawai M."/>
            <person name="Futagami T."/>
            <person name="Toyoda A."/>
            <person name="Takaki Y."/>
            <person name="Nishi S."/>
            <person name="Hori S."/>
            <person name="Arai W."/>
            <person name="Tsubouchi T."/>
            <person name="Morono Y."/>
            <person name="Uchiyama I."/>
            <person name="Ito T."/>
            <person name="Fujiyama A."/>
            <person name="Inagaki F."/>
            <person name="Takami H."/>
        </authorList>
    </citation>
    <scope>NUCLEOTIDE SEQUENCE</scope>
    <source>
        <strain evidence="1">Expedition CK06-06</strain>
    </source>
</reference>